<name>A0ABY7JZR1_9ACTN</name>
<dbReference type="Proteomes" id="UP001164693">
    <property type="component" value="Chromosome"/>
</dbReference>
<sequence length="153" mass="16779">MPKELARVVGRYNSLQTQVKPLLHDLAQFGNDYIIMRDTVSILLDQLAGQLKDLGVKSAADPRAAKNHGVMGTLEEIEKRKMLLADRHALLVPITKKVAAIRAEAVKLQLDVVAVVKAKSGFFSRSKSLPQLKALSTTLLKFADELQTATDFG</sequence>
<evidence type="ECO:0000313" key="2">
    <source>
        <dbReference type="Proteomes" id="UP001164693"/>
    </source>
</evidence>
<gene>
    <name evidence="1" type="ORF">M6B22_21845</name>
</gene>
<organism evidence="1 2">
    <name type="scientific">Jatrophihabitans cynanchi</name>
    <dbReference type="NCBI Taxonomy" id="2944128"/>
    <lineage>
        <taxon>Bacteria</taxon>
        <taxon>Bacillati</taxon>
        <taxon>Actinomycetota</taxon>
        <taxon>Actinomycetes</taxon>
        <taxon>Jatrophihabitantales</taxon>
        <taxon>Jatrophihabitantaceae</taxon>
        <taxon>Jatrophihabitans</taxon>
    </lineage>
</organism>
<keyword evidence="2" id="KW-1185">Reference proteome</keyword>
<accession>A0ABY7JZR1</accession>
<reference evidence="1" key="1">
    <citation type="submission" date="2022-05" db="EMBL/GenBank/DDBJ databases">
        <title>Jatrophihabitans sp. SB3-54 whole genome sequence.</title>
        <authorList>
            <person name="Suh M.K."/>
            <person name="Eom M.K."/>
            <person name="Kim J.S."/>
            <person name="Kim H.S."/>
            <person name="Do H.E."/>
            <person name="Shin Y.K."/>
            <person name="Lee J.-S."/>
        </authorList>
    </citation>
    <scope>NUCLEOTIDE SEQUENCE</scope>
    <source>
        <strain evidence="1">SB3-54</strain>
    </source>
</reference>
<dbReference type="EMBL" id="CP097463">
    <property type="protein sequence ID" value="WAX57133.1"/>
    <property type="molecule type" value="Genomic_DNA"/>
</dbReference>
<evidence type="ECO:0000313" key="1">
    <source>
        <dbReference type="EMBL" id="WAX57133.1"/>
    </source>
</evidence>
<protein>
    <submittedName>
        <fullName evidence="1">Uncharacterized protein</fullName>
    </submittedName>
</protein>
<dbReference type="RefSeq" id="WP_269443670.1">
    <property type="nucleotide sequence ID" value="NZ_CP097463.1"/>
</dbReference>
<proteinExistence type="predicted"/>